<dbReference type="Gene3D" id="3.20.20.190">
    <property type="entry name" value="Phosphatidylinositol (PI) phosphodiesterase"/>
    <property type="match status" value="1"/>
</dbReference>
<dbReference type="AlphaFoldDB" id="A0A6V8LJN3"/>
<dbReference type="InterPro" id="IPR017946">
    <property type="entry name" value="PLC-like_Pdiesterase_TIM-brl"/>
</dbReference>
<proteinExistence type="predicted"/>
<evidence type="ECO:0000256" key="1">
    <source>
        <dbReference type="SAM" id="MobiDB-lite"/>
    </source>
</evidence>
<dbReference type="Proteomes" id="UP000482960">
    <property type="component" value="Unassembled WGS sequence"/>
</dbReference>
<reference evidence="2 3" key="1">
    <citation type="submission" date="2020-03" db="EMBL/GenBank/DDBJ databases">
        <title>Whole genome shotgun sequence of Phytohabitans rumicis NBRC 108638.</title>
        <authorList>
            <person name="Komaki H."/>
            <person name="Tamura T."/>
        </authorList>
    </citation>
    <scope>NUCLEOTIDE SEQUENCE [LARGE SCALE GENOMIC DNA]</scope>
    <source>
        <strain evidence="2 3">NBRC 108638</strain>
    </source>
</reference>
<dbReference type="SUPFAM" id="SSF51695">
    <property type="entry name" value="PLC-like phosphodiesterases"/>
    <property type="match status" value="1"/>
</dbReference>
<protein>
    <recommendedName>
        <fullName evidence="4">GP-PDE domain-containing protein</fullName>
    </recommendedName>
</protein>
<sequence length="274" mass="30181">MAPLLAIAHRAGNDVTGLRAALDAGVDLVEADIHLFRGALEVRHLKTLGPQLLWDKWELARRRDTTLPVLGEILTAADGDARLMLDLKGPAAALAPKVAALLREVAPRAPITVCTKHWRMLDSFEDPVRRVLSASNRLSLRRLRARLRRQPEYGVSVRRELLTPAVVAELRESVQTVMVWPVDTPEALAHARSLDVTAVISKNLPSSRTSSHPANHVPPARPAPPRARTSRPPRAAPACGALRVDQGFRRRSRAKGRGLEIKSRPFALDRRKSP</sequence>
<accession>A0A6V8LJN3</accession>
<dbReference type="GO" id="GO:0008081">
    <property type="term" value="F:phosphoric diester hydrolase activity"/>
    <property type="evidence" value="ECO:0007669"/>
    <property type="project" value="InterPro"/>
</dbReference>
<keyword evidence="3" id="KW-1185">Reference proteome</keyword>
<name>A0A6V8LJN3_9ACTN</name>
<organism evidence="2 3">
    <name type="scientific">Phytohabitans rumicis</name>
    <dbReference type="NCBI Taxonomy" id="1076125"/>
    <lineage>
        <taxon>Bacteria</taxon>
        <taxon>Bacillati</taxon>
        <taxon>Actinomycetota</taxon>
        <taxon>Actinomycetes</taxon>
        <taxon>Micromonosporales</taxon>
        <taxon>Micromonosporaceae</taxon>
    </lineage>
</organism>
<feature type="region of interest" description="Disordered" evidence="1">
    <location>
        <begin position="204"/>
        <end position="274"/>
    </location>
</feature>
<feature type="compositionally biased region" description="Low complexity" evidence="1">
    <location>
        <begin position="226"/>
        <end position="238"/>
    </location>
</feature>
<comment type="caution">
    <text evidence="2">The sequence shown here is derived from an EMBL/GenBank/DDBJ whole genome shotgun (WGS) entry which is preliminary data.</text>
</comment>
<reference evidence="2 3" key="2">
    <citation type="submission" date="2020-03" db="EMBL/GenBank/DDBJ databases">
        <authorList>
            <person name="Ichikawa N."/>
            <person name="Kimura A."/>
            <person name="Kitahashi Y."/>
            <person name="Uohara A."/>
        </authorList>
    </citation>
    <scope>NUCLEOTIDE SEQUENCE [LARGE SCALE GENOMIC DNA]</scope>
    <source>
        <strain evidence="2 3">NBRC 108638</strain>
    </source>
</reference>
<evidence type="ECO:0000313" key="3">
    <source>
        <dbReference type="Proteomes" id="UP000482960"/>
    </source>
</evidence>
<feature type="compositionally biased region" description="Polar residues" evidence="1">
    <location>
        <begin position="204"/>
        <end position="213"/>
    </location>
</feature>
<feature type="compositionally biased region" description="Basic and acidic residues" evidence="1">
    <location>
        <begin position="257"/>
        <end position="274"/>
    </location>
</feature>
<evidence type="ECO:0000313" key="2">
    <source>
        <dbReference type="EMBL" id="GFJ92825.1"/>
    </source>
</evidence>
<evidence type="ECO:0008006" key="4">
    <source>
        <dbReference type="Google" id="ProtNLM"/>
    </source>
</evidence>
<dbReference type="GO" id="GO:0006629">
    <property type="term" value="P:lipid metabolic process"/>
    <property type="evidence" value="ECO:0007669"/>
    <property type="project" value="InterPro"/>
</dbReference>
<dbReference type="RefSeq" id="WP_173079611.1">
    <property type="nucleotide sequence ID" value="NZ_BLPG01000001.1"/>
</dbReference>
<dbReference type="EMBL" id="BLPG01000001">
    <property type="protein sequence ID" value="GFJ92825.1"/>
    <property type="molecule type" value="Genomic_DNA"/>
</dbReference>
<gene>
    <name evidence="2" type="ORF">Prum_064670</name>
</gene>